<dbReference type="EC" id="2.7.2.1" evidence="9"/>
<feature type="active site" description="Proton donor/acceptor" evidence="9">
    <location>
        <position position="153"/>
    </location>
</feature>
<dbReference type="PROSITE" id="PS01076">
    <property type="entry name" value="ACETATE_KINASE_2"/>
    <property type="match status" value="1"/>
</dbReference>
<evidence type="ECO:0000256" key="1">
    <source>
        <dbReference type="ARBA" id="ARBA00008748"/>
    </source>
</evidence>
<dbReference type="PRINTS" id="PR00471">
    <property type="entry name" value="ACETATEKNASE"/>
</dbReference>
<keyword evidence="12" id="KW-1185">Reference proteome</keyword>
<dbReference type="PANTHER" id="PTHR21060">
    <property type="entry name" value="ACETATE KINASE"/>
    <property type="match status" value="1"/>
</dbReference>
<name>A0ABU3PEU0_9BURK</name>
<feature type="binding site" evidence="9">
    <location>
        <position position="16"/>
    </location>
    <ligand>
        <name>Mg(2+)</name>
        <dbReference type="ChEBI" id="CHEBI:18420"/>
    </ligand>
</feature>
<organism evidence="11 12">
    <name type="scientific">Roseateles aquae</name>
    <dbReference type="NCBI Taxonomy" id="3077235"/>
    <lineage>
        <taxon>Bacteria</taxon>
        <taxon>Pseudomonadati</taxon>
        <taxon>Pseudomonadota</taxon>
        <taxon>Betaproteobacteria</taxon>
        <taxon>Burkholderiales</taxon>
        <taxon>Sphaerotilaceae</taxon>
        <taxon>Roseateles</taxon>
    </lineage>
</organism>
<dbReference type="InterPro" id="IPR004372">
    <property type="entry name" value="Ac/propionate_kinase"/>
</dbReference>
<comment type="subunit">
    <text evidence="9">Homodimer.</text>
</comment>
<protein>
    <recommendedName>
        <fullName evidence="9">Acetate kinase</fullName>
        <ecNumber evidence="9">2.7.2.1</ecNumber>
    </recommendedName>
    <alternativeName>
        <fullName evidence="9">Acetokinase</fullName>
    </alternativeName>
</protein>
<keyword evidence="4 9" id="KW-0479">Metal-binding</keyword>
<dbReference type="InterPro" id="IPR043129">
    <property type="entry name" value="ATPase_NBD"/>
</dbReference>
<evidence type="ECO:0000256" key="7">
    <source>
        <dbReference type="ARBA" id="ARBA00022840"/>
    </source>
</evidence>
<evidence type="ECO:0000256" key="3">
    <source>
        <dbReference type="ARBA" id="ARBA00022679"/>
    </source>
</evidence>
<proteinExistence type="inferred from homology"/>
<keyword evidence="2 9" id="KW-0963">Cytoplasm</keyword>
<feature type="site" description="Transition state stabilizer" evidence="9">
    <location>
        <position position="243"/>
    </location>
</feature>
<feature type="binding site" evidence="9">
    <location>
        <begin position="329"/>
        <end position="333"/>
    </location>
    <ligand>
        <name>ATP</name>
        <dbReference type="ChEBI" id="CHEBI:30616"/>
    </ligand>
</feature>
<evidence type="ECO:0000313" key="11">
    <source>
        <dbReference type="EMBL" id="MDT9001076.1"/>
    </source>
</evidence>
<comment type="catalytic activity">
    <reaction evidence="9">
        <text>acetate + ATP = acetyl phosphate + ADP</text>
        <dbReference type="Rhea" id="RHEA:11352"/>
        <dbReference type="ChEBI" id="CHEBI:22191"/>
        <dbReference type="ChEBI" id="CHEBI:30089"/>
        <dbReference type="ChEBI" id="CHEBI:30616"/>
        <dbReference type="ChEBI" id="CHEBI:456216"/>
        <dbReference type="EC" id="2.7.2.1"/>
    </reaction>
</comment>
<dbReference type="EMBL" id="JAVXZY010000007">
    <property type="protein sequence ID" value="MDT9001076.1"/>
    <property type="molecule type" value="Genomic_DNA"/>
</dbReference>
<keyword evidence="8 9" id="KW-0460">Magnesium</keyword>
<evidence type="ECO:0000256" key="5">
    <source>
        <dbReference type="ARBA" id="ARBA00022741"/>
    </source>
</evidence>
<comment type="subcellular location">
    <subcellularLocation>
        <location evidence="9">Cytoplasm</location>
    </subcellularLocation>
</comment>
<dbReference type="PANTHER" id="PTHR21060:SF21">
    <property type="entry name" value="ACETATE KINASE"/>
    <property type="match status" value="1"/>
</dbReference>
<dbReference type="PIRSF" id="PIRSF000722">
    <property type="entry name" value="Acetate_prop_kin"/>
    <property type="match status" value="1"/>
</dbReference>
<dbReference type="RefSeq" id="WP_315651960.1">
    <property type="nucleotide sequence ID" value="NZ_JAVXZY010000007.1"/>
</dbReference>
<feature type="binding site" evidence="9">
    <location>
        <position position="23"/>
    </location>
    <ligand>
        <name>ATP</name>
        <dbReference type="ChEBI" id="CHEBI:30616"/>
    </ligand>
</feature>
<keyword evidence="7 9" id="KW-0067">ATP-binding</keyword>
<dbReference type="GO" id="GO:0008776">
    <property type="term" value="F:acetate kinase activity"/>
    <property type="evidence" value="ECO:0007669"/>
    <property type="project" value="UniProtKB-EC"/>
</dbReference>
<gene>
    <name evidence="9" type="primary">ackA</name>
    <name evidence="11" type="ORF">RQP53_17490</name>
</gene>
<evidence type="ECO:0000256" key="2">
    <source>
        <dbReference type="ARBA" id="ARBA00022490"/>
    </source>
</evidence>
<sequence length="414" mass="43532">MSAPASADGGTVLAVNAGSSSLKYGLYGREGKALWTGCYEGLQPGGQAQHRQQQPLPGLPEPLNLGANTNSFDAALADLLARLDRQGALPLAIAHRIVHGGERCVAPCRLDAGTMAYLHSLSPLAPLHQPHNLAGVNALARLLPRLPQIGCFDTAFHAEQPAVEQWLPLPRALRAQGLRRYGFHGLSYQYLSETLARHSRRSRGRAILAHLGNGASVCATLDGSSIASSMGFSALDGLMMGSRSGAVDPGALLHLLRQGWSVERLEQTLYKASGLLGVSGLSADMRTLRASPEAAAAEAIALFCHRLRREAAALLAPLQGLDLLAFTGGIGEHDAGVREALCDSLGFLGLQLDRQRNAAASGQGVQALHSSTSAVEVWLVPTDEGRVAASAAWRWLDAEARSAPAQRAASTLSV</sequence>
<dbReference type="InterPro" id="IPR023865">
    <property type="entry name" value="Aliphatic_acid_kinase_CS"/>
</dbReference>
<keyword evidence="3 9" id="KW-0808">Transferase</keyword>
<feature type="binding site" evidence="9">
    <location>
        <begin position="284"/>
        <end position="286"/>
    </location>
    <ligand>
        <name>ATP</name>
        <dbReference type="ChEBI" id="CHEBI:30616"/>
    </ligand>
</feature>
<reference evidence="11" key="1">
    <citation type="submission" date="2023-09" db="EMBL/GenBank/DDBJ databases">
        <title>Paucibacter sp. APW11 Genome sequencing and assembly.</title>
        <authorList>
            <person name="Kim I."/>
        </authorList>
    </citation>
    <scope>NUCLEOTIDE SEQUENCE</scope>
    <source>
        <strain evidence="11">APW11</strain>
    </source>
</reference>
<comment type="caution">
    <text evidence="11">The sequence shown here is derived from an EMBL/GenBank/DDBJ whole genome shotgun (WGS) entry which is preliminary data.</text>
</comment>
<evidence type="ECO:0000256" key="10">
    <source>
        <dbReference type="RuleBase" id="RU003835"/>
    </source>
</evidence>
<evidence type="ECO:0000256" key="9">
    <source>
        <dbReference type="HAMAP-Rule" id="MF_00020"/>
    </source>
</evidence>
<dbReference type="Gene3D" id="3.30.420.40">
    <property type="match status" value="2"/>
</dbReference>
<evidence type="ECO:0000313" key="12">
    <source>
        <dbReference type="Proteomes" id="UP001246372"/>
    </source>
</evidence>
<comment type="similarity">
    <text evidence="1 9 10">Belongs to the acetokinase family.</text>
</comment>
<keyword evidence="5 9" id="KW-0547">Nucleotide-binding</keyword>
<feature type="site" description="Transition state stabilizer" evidence="9">
    <location>
        <position position="184"/>
    </location>
</feature>
<dbReference type="SUPFAM" id="SSF53067">
    <property type="entry name" value="Actin-like ATPase domain"/>
    <property type="match status" value="2"/>
</dbReference>
<dbReference type="Proteomes" id="UP001246372">
    <property type="component" value="Unassembled WGS sequence"/>
</dbReference>
<comment type="cofactor">
    <cofactor evidence="9">
        <name>Mg(2+)</name>
        <dbReference type="ChEBI" id="CHEBI:18420"/>
    </cofactor>
    <cofactor evidence="9">
        <name>Mn(2+)</name>
        <dbReference type="ChEBI" id="CHEBI:29035"/>
    </cofactor>
    <text evidence="9">Mg(2+). Can also accept Mn(2+).</text>
</comment>
<accession>A0ABU3PEU0</accession>
<evidence type="ECO:0000256" key="8">
    <source>
        <dbReference type="ARBA" id="ARBA00022842"/>
    </source>
</evidence>
<feature type="binding site" evidence="9">
    <location>
        <begin position="210"/>
        <end position="214"/>
    </location>
    <ligand>
        <name>ATP</name>
        <dbReference type="ChEBI" id="CHEBI:30616"/>
    </ligand>
</feature>
<comment type="pathway">
    <text evidence="9">Metabolic intermediate biosynthesis; acetyl-CoA biosynthesis; acetyl-CoA from acetate: step 1/2.</text>
</comment>
<feature type="binding site" evidence="9">
    <location>
        <position position="96"/>
    </location>
    <ligand>
        <name>substrate</name>
    </ligand>
</feature>
<evidence type="ECO:0000256" key="6">
    <source>
        <dbReference type="ARBA" id="ARBA00022777"/>
    </source>
</evidence>
<dbReference type="NCBIfam" id="TIGR00016">
    <property type="entry name" value="ackA"/>
    <property type="match status" value="1"/>
</dbReference>
<keyword evidence="6 9" id="KW-0418">Kinase</keyword>
<dbReference type="Pfam" id="PF00871">
    <property type="entry name" value="Acetate_kinase"/>
    <property type="match status" value="1"/>
</dbReference>
<dbReference type="HAMAP" id="MF_00020">
    <property type="entry name" value="Acetate_kinase"/>
    <property type="match status" value="1"/>
</dbReference>
<evidence type="ECO:0000256" key="4">
    <source>
        <dbReference type="ARBA" id="ARBA00022723"/>
    </source>
</evidence>
<dbReference type="InterPro" id="IPR000890">
    <property type="entry name" value="Aliphatic_acid_kin_short-chain"/>
</dbReference>
<comment type="function">
    <text evidence="9">Catalyzes the formation of acetyl phosphate from acetate and ATP. Can also catalyze the reverse reaction.</text>
</comment>
<feature type="binding site" evidence="9">
    <location>
        <position position="384"/>
    </location>
    <ligand>
        <name>Mg(2+)</name>
        <dbReference type="ChEBI" id="CHEBI:18420"/>
    </ligand>
</feature>
<dbReference type="PROSITE" id="PS01075">
    <property type="entry name" value="ACETATE_KINASE_1"/>
    <property type="match status" value="1"/>
</dbReference>